<name>A0A3P9P5F4_POERE</name>
<evidence type="ECO:0000259" key="1">
    <source>
        <dbReference type="PROSITE" id="PS50878"/>
    </source>
</evidence>
<dbReference type="PROSITE" id="PS50878">
    <property type="entry name" value="RT_POL"/>
    <property type="match status" value="1"/>
</dbReference>
<dbReference type="STRING" id="8081.ENSPREP00000017050"/>
<keyword evidence="3" id="KW-1185">Reference proteome</keyword>
<protein>
    <recommendedName>
        <fullName evidence="1">Reverse transcriptase domain-containing protein</fullName>
    </recommendedName>
</protein>
<reference evidence="3" key="1">
    <citation type="submission" date="2013-11" db="EMBL/GenBank/DDBJ databases">
        <title>The genomic landscape of the Guanapo guppy.</title>
        <authorList>
            <person name="Kuenstner A."/>
            <person name="Dreyer C."/>
        </authorList>
    </citation>
    <scope>NUCLEOTIDE SEQUENCE</scope>
    <source>
        <strain evidence="3">Guanapo</strain>
    </source>
</reference>
<evidence type="ECO:0000313" key="2">
    <source>
        <dbReference type="Ensembl" id="ENSPREP00000017050.1"/>
    </source>
</evidence>
<sequence length="343" mass="40364">MEDTNDPLNMSFTTNELNRALKKFKLSASGKDQICYVMVSNLSESSKNILLEMYNRIWEDGKLPKSWKEAVIIPIRKPGKDESKPENYRPVALTSNLCKIMERMINERLIYHMEKKGLISSYQSGFRRGRSTMDPVLCLEHEIRKAQVNKESVVAIFFDIERAYDMMWREGLLIKIRRMGMFRWVKNFLEGRQIQVKIRKDYSESMNIENGTPQSSIVSLLLFSVVVNDMFKEVEGGMGFSLFADDGAKWKRGRNLEFIIKKLQGAILAVEKWSYKWGFKLSVEKTKIMFFTRKRVDGKTKLKLYGQDLERVKQFKFLVMWFDERMTWGVHIKKIIDVGKYYI</sequence>
<dbReference type="Bgee" id="ENSPREG00000011545">
    <property type="expression patterns" value="Expressed in caudal fin"/>
</dbReference>
<dbReference type="PANTHER" id="PTHR19446">
    <property type="entry name" value="REVERSE TRANSCRIPTASES"/>
    <property type="match status" value="1"/>
</dbReference>
<dbReference type="Pfam" id="PF00078">
    <property type="entry name" value="RVT_1"/>
    <property type="match status" value="1"/>
</dbReference>
<dbReference type="GeneTree" id="ENSGT01060000248530"/>
<dbReference type="OMA" id="VIRNNQH"/>
<dbReference type="AlphaFoldDB" id="A0A3P9P5F4"/>
<reference evidence="2" key="3">
    <citation type="submission" date="2025-09" db="UniProtKB">
        <authorList>
            <consortium name="Ensembl"/>
        </authorList>
    </citation>
    <scope>IDENTIFICATION</scope>
    <source>
        <strain evidence="2">Guanapo</strain>
    </source>
</reference>
<dbReference type="Proteomes" id="UP000242638">
    <property type="component" value="Unassembled WGS sequence"/>
</dbReference>
<dbReference type="Ensembl" id="ENSPRET00000017230.1">
    <property type="protein sequence ID" value="ENSPREP00000017050.1"/>
    <property type="gene ID" value="ENSPREG00000011545.1"/>
</dbReference>
<accession>A0A3P9P5F4</accession>
<feature type="domain" description="Reverse transcriptase" evidence="1">
    <location>
        <begin position="56"/>
        <end position="309"/>
    </location>
</feature>
<dbReference type="InterPro" id="IPR000477">
    <property type="entry name" value="RT_dom"/>
</dbReference>
<organism evidence="2 3">
    <name type="scientific">Poecilia reticulata</name>
    <name type="common">Guppy</name>
    <name type="synonym">Acanthophacelus reticulatus</name>
    <dbReference type="NCBI Taxonomy" id="8081"/>
    <lineage>
        <taxon>Eukaryota</taxon>
        <taxon>Metazoa</taxon>
        <taxon>Chordata</taxon>
        <taxon>Craniata</taxon>
        <taxon>Vertebrata</taxon>
        <taxon>Euteleostomi</taxon>
        <taxon>Actinopterygii</taxon>
        <taxon>Neopterygii</taxon>
        <taxon>Teleostei</taxon>
        <taxon>Neoteleostei</taxon>
        <taxon>Acanthomorphata</taxon>
        <taxon>Ovalentaria</taxon>
        <taxon>Atherinomorphae</taxon>
        <taxon>Cyprinodontiformes</taxon>
        <taxon>Poeciliidae</taxon>
        <taxon>Poeciliinae</taxon>
        <taxon>Poecilia</taxon>
    </lineage>
</organism>
<reference evidence="2" key="2">
    <citation type="submission" date="2025-08" db="UniProtKB">
        <authorList>
            <consortium name="Ensembl"/>
        </authorList>
    </citation>
    <scope>IDENTIFICATION</scope>
    <source>
        <strain evidence="2">Guanapo</strain>
    </source>
</reference>
<dbReference type="CDD" id="cd01650">
    <property type="entry name" value="RT_nLTR_like"/>
    <property type="match status" value="1"/>
</dbReference>
<evidence type="ECO:0000313" key="3">
    <source>
        <dbReference type="Proteomes" id="UP000242638"/>
    </source>
</evidence>
<proteinExistence type="predicted"/>